<dbReference type="PROSITE" id="PS51186">
    <property type="entry name" value="GNAT"/>
    <property type="match status" value="1"/>
</dbReference>
<dbReference type="RefSeq" id="WP_095131989.1">
    <property type="nucleotide sequence ID" value="NZ_NIBG01000003.1"/>
</dbReference>
<comment type="caution">
    <text evidence="2">The sequence shown here is derived from an EMBL/GenBank/DDBJ whole genome shotgun (WGS) entry which is preliminary data.</text>
</comment>
<feature type="domain" description="N-acetyltransferase" evidence="1">
    <location>
        <begin position="1"/>
        <end position="157"/>
    </location>
</feature>
<dbReference type="GO" id="GO:0016747">
    <property type="term" value="F:acyltransferase activity, transferring groups other than amino-acyl groups"/>
    <property type="evidence" value="ECO:0007669"/>
    <property type="project" value="InterPro"/>
</dbReference>
<proteinExistence type="predicted"/>
<dbReference type="EMBL" id="NIBG01000003">
    <property type="protein sequence ID" value="PAB60459.1"/>
    <property type="molecule type" value="Genomic_DNA"/>
</dbReference>
<dbReference type="InterPro" id="IPR016181">
    <property type="entry name" value="Acyl_CoA_acyltransferase"/>
</dbReference>
<gene>
    <name evidence="2" type="ORF">CCE28_06065</name>
</gene>
<dbReference type="InterPro" id="IPR000182">
    <property type="entry name" value="GNAT_dom"/>
</dbReference>
<accession>A0A267MLJ6</accession>
<dbReference type="Pfam" id="PF00583">
    <property type="entry name" value="Acetyltransf_1"/>
    <property type="match status" value="1"/>
</dbReference>
<reference evidence="2 3" key="1">
    <citation type="submission" date="2017-06" db="EMBL/GenBank/DDBJ databases">
        <title>Draft genome sequence of anaerobic fermentative bacterium Anaeromicrobium sediminis DY2726D isolated from West Pacific Ocean sediments.</title>
        <authorList>
            <person name="Zeng X."/>
        </authorList>
    </citation>
    <scope>NUCLEOTIDE SEQUENCE [LARGE SCALE GENOMIC DNA]</scope>
    <source>
        <strain evidence="2 3">DY2726D</strain>
    </source>
</reference>
<protein>
    <recommendedName>
        <fullName evidence="1">N-acetyltransferase domain-containing protein</fullName>
    </recommendedName>
</protein>
<evidence type="ECO:0000259" key="1">
    <source>
        <dbReference type="PROSITE" id="PS51186"/>
    </source>
</evidence>
<dbReference type="AlphaFoldDB" id="A0A267MLJ6"/>
<dbReference type="PANTHER" id="PTHR43415">
    <property type="entry name" value="SPERMIDINE N(1)-ACETYLTRANSFERASE"/>
    <property type="match status" value="1"/>
</dbReference>
<organism evidence="2 3">
    <name type="scientific">Anaeromicrobium sediminis</name>
    <dbReference type="NCBI Taxonomy" id="1478221"/>
    <lineage>
        <taxon>Bacteria</taxon>
        <taxon>Bacillati</taxon>
        <taxon>Bacillota</taxon>
        <taxon>Clostridia</taxon>
        <taxon>Peptostreptococcales</taxon>
        <taxon>Thermotaleaceae</taxon>
        <taxon>Anaeromicrobium</taxon>
    </lineage>
</organism>
<name>A0A267MLJ6_9FIRM</name>
<sequence>MNIKLIEYDKEYLGYIKKWEEQKEIYEYLTNLRPKYLRKNFKEIKEATRFYIIEYEEVIIGATWLESITNMDAKLTIYIGEKEYRKKGIGTIVVDTLVNIAFEELSLKKVYLYVRAHNSNAINCYKKLGFKIKRQFERQRFKNGSTQGSYEMVKYKK</sequence>
<dbReference type="Proteomes" id="UP000216024">
    <property type="component" value="Unassembled WGS sequence"/>
</dbReference>
<evidence type="ECO:0000313" key="3">
    <source>
        <dbReference type="Proteomes" id="UP000216024"/>
    </source>
</evidence>
<dbReference type="SUPFAM" id="SSF55729">
    <property type="entry name" value="Acyl-CoA N-acyltransferases (Nat)"/>
    <property type="match status" value="1"/>
</dbReference>
<dbReference type="CDD" id="cd04301">
    <property type="entry name" value="NAT_SF"/>
    <property type="match status" value="1"/>
</dbReference>
<dbReference type="Gene3D" id="3.40.630.30">
    <property type="match status" value="1"/>
</dbReference>
<dbReference type="OrthoDB" id="9795206at2"/>
<dbReference type="PANTHER" id="PTHR43415:SF3">
    <property type="entry name" value="GNAT-FAMILY ACETYLTRANSFERASE"/>
    <property type="match status" value="1"/>
</dbReference>
<evidence type="ECO:0000313" key="2">
    <source>
        <dbReference type="EMBL" id="PAB60459.1"/>
    </source>
</evidence>
<keyword evidence="3" id="KW-1185">Reference proteome</keyword>